<gene>
    <name evidence="1" type="ORF">LCGC14_2364920</name>
</gene>
<dbReference type="EMBL" id="LAZR01034729">
    <property type="protein sequence ID" value="KKL44514.1"/>
    <property type="molecule type" value="Genomic_DNA"/>
</dbReference>
<evidence type="ECO:0000313" key="1">
    <source>
        <dbReference type="EMBL" id="KKL44514.1"/>
    </source>
</evidence>
<accession>A0A0F9C5R3</accession>
<comment type="caution">
    <text evidence="1">The sequence shown here is derived from an EMBL/GenBank/DDBJ whole genome shotgun (WGS) entry which is preliminary data.</text>
</comment>
<organism evidence="1">
    <name type="scientific">marine sediment metagenome</name>
    <dbReference type="NCBI Taxonomy" id="412755"/>
    <lineage>
        <taxon>unclassified sequences</taxon>
        <taxon>metagenomes</taxon>
        <taxon>ecological metagenomes</taxon>
    </lineage>
</organism>
<name>A0A0F9C5R3_9ZZZZ</name>
<reference evidence="1" key="1">
    <citation type="journal article" date="2015" name="Nature">
        <title>Complex archaea that bridge the gap between prokaryotes and eukaryotes.</title>
        <authorList>
            <person name="Spang A."/>
            <person name="Saw J.H."/>
            <person name="Jorgensen S.L."/>
            <person name="Zaremba-Niedzwiedzka K."/>
            <person name="Martijn J."/>
            <person name="Lind A.E."/>
            <person name="van Eijk R."/>
            <person name="Schleper C."/>
            <person name="Guy L."/>
            <person name="Ettema T.J."/>
        </authorList>
    </citation>
    <scope>NUCLEOTIDE SEQUENCE</scope>
</reference>
<proteinExistence type="predicted"/>
<protein>
    <submittedName>
        <fullName evidence="1">Uncharacterized protein</fullName>
    </submittedName>
</protein>
<dbReference type="AlphaFoldDB" id="A0A0F9C5R3"/>
<sequence>MATQDGYDPDVDELQAAIEAESQYAPGTTAVDISYACIMADTTDDAERMQAALQIAESDICRANALYAADALQAQLASDNADALHMAAIWEYPQYHAWEA</sequence>